<evidence type="ECO:0000313" key="17">
    <source>
        <dbReference type="EMBL" id="SHI78676.1"/>
    </source>
</evidence>
<dbReference type="GO" id="GO:0005737">
    <property type="term" value="C:cytoplasm"/>
    <property type="evidence" value="ECO:0007669"/>
    <property type="project" value="UniProtKB-SubCell"/>
</dbReference>
<keyword evidence="10 16" id="KW-0418">Kinase</keyword>
<keyword evidence="16" id="KW-0479">Metal-binding</keyword>
<dbReference type="PANTHER" id="PTHR34265:SF1">
    <property type="entry name" value="TYPE III PANTOTHENATE KINASE"/>
    <property type="match status" value="1"/>
</dbReference>
<evidence type="ECO:0000256" key="16">
    <source>
        <dbReference type="HAMAP-Rule" id="MF_01274"/>
    </source>
</evidence>
<sequence>MLLAIDAGNTNVVFAVHDGEEWRGRWRIATRADRTSDEYAVFLVTLLAQHGLRPSDITGCAIGTVVPAALYNLRRLAREWFGCEPLVARAGSVEWGFEILVDRPKEVGADRLLNALAAHHHYTAPLIVIDFGTATTFDVVGEGGAYVGGIIAPGINLSIEALHRAAARLPRIGIGRPQSVIGRDTVPAMQSGIFWGYVGLVEGLVARIRAEHGGPLKVIATGGLAPLFAEGTTVIQHTDPDITLEGLRLLAARNPPPIFHKTTLPDSLKNENE</sequence>
<dbReference type="Proteomes" id="UP000184387">
    <property type="component" value="Unassembled WGS sequence"/>
</dbReference>
<evidence type="ECO:0000256" key="10">
    <source>
        <dbReference type="ARBA" id="ARBA00022777"/>
    </source>
</evidence>
<keyword evidence="11 16" id="KW-0067">ATP-binding</keyword>
<dbReference type="GO" id="GO:0015937">
    <property type="term" value="P:coenzyme A biosynthetic process"/>
    <property type="evidence" value="ECO:0007669"/>
    <property type="project" value="UniProtKB-UniRule"/>
</dbReference>
<evidence type="ECO:0000256" key="7">
    <source>
        <dbReference type="ARBA" id="ARBA00022490"/>
    </source>
</evidence>
<comment type="cofactor">
    <cofactor evidence="2">
        <name>K(+)</name>
        <dbReference type="ChEBI" id="CHEBI:29103"/>
    </cofactor>
</comment>
<evidence type="ECO:0000256" key="11">
    <source>
        <dbReference type="ARBA" id="ARBA00022840"/>
    </source>
</evidence>
<feature type="binding site" evidence="16">
    <location>
        <begin position="108"/>
        <end position="111"/>
    </location>
    <ligand>
        <name>substrate</name>
    </ligand>
</feature>
<comment type="catalytic activity">
    <reaction evidence="1 16">
        <text>(R)-pantothenate + ATP = (R)-4'-phosphopantothenate + ADP + H(+)</text>
        <dbReference type="Rhea" id="RHEA:16373"/>
        <dbReference type="ChEBI" id="CHEBI:10986"/>
        <dbReference type="ChEBI" id="CHEBI:15378"/>
        <dbReference type="ChEBI" id="CHEBI:29032"/>
        <dbReference type="ChEBI" id="CHEBI:30616"/>
        <dbReference type="ChEBI" id="CHEBI:456216"/>
        <dbReference type="EC" id="2.7.1.33"/>
    </reaction>
</comment>
<comment type="caution">
    <text evidence="16">Lacks conserved residue(s) required for the propagation of feature annotation.</text>
</comment>
<dbReference type="EMBL" id="FQZF01000005">
    <property type="protein sequence ID" value="SHI78676.1"/>
    <property type="molecule type" value="Genomic_DNA"/>
</dbReference>
<feature type="binding site" evidence="16">
    <location>
        <position position="130"/>
    </location>
    <ligand>
        <name>K(+)</name>
        <dbReference type="ChEBI" id="CHEBI:29103"/>
    </ligand>
</feature>
<dbReference type="STRING" id="198092.SAMN02745194_01044"/>
<dbReference type="GO" id="GO:0005524">
    <property type="term" value="F:ATP binding"/>
    <property type="evidence" value="ECO:0007669"/>
    <property type="project" value="UniProtKB-UniRule"/>
</dbReference>
<keyword evidence="18" id="KW-1185">Reference proteome</keyword>
<feature type="binding site" evidence="16">
    <location>
        <position position="133"/>
    </location>
    <ligand>
        <name>ATP</name>
        <dbReference type="ChEBI" id="CHEBI:30616"/>
    </ligand>
</feature>
<dbReference type="NCBIfam" id="NF009855">
    <property type="entry name" value="PRK13321.1"/>
    <property type="match status" value="1"/>
</dbReference>
<reference evidence="17 18" key="1">
    <citation type="submission" date="2016-11" db="EMBL/GenBank/DDBJ databases">
        <authorList>
            <person name="Jaros S."/>
            <person name="Januszkiewicz K."/>
            <person name="Wedrychowicz H."/>
        </authorList>
    </citation>
    <scope>NUCLEOTIDE SEQUENCE [LARGE SCALE GENOMIC DNA]</scope>
    <source>
        <strain evidence="17 18">DSM 14916</strain>
    </source>
</reference>
<dbReference type="OrthoDB" id="9804707at2"/>
<comment type="cofactor">
    <cofactor evidence="16">
        <name>NH4(+)</name>
        <dbReference type="ChEBI" id="CHEBI:28938"/>
    </cofactor>
    <cofactor evidence="16">
        <name>K(+)</name>
        <dbReference type="ChEBI" id="CHEBI:29103"/>
    </cofactor>
    <text evidence="16">A monovalent cation. Ammonium or potassium.</text>
</comment>
<comment type="subcellular location">
    <subcellularLocation>
        <location evidence="3 16">Cytoplasm</location>
    </subcellularLocation>
</comment>
<keyword evidence="9 16" id="KW-0547">Nucleotide-binding</keyword>
<comment type="similarity">
    <text evidence="14 16">Belongs to the type III pantothenate kinase family.</text>
</comment>
<dbReference type="InterPro" id="IPR043129">
    <property type="entry name" value="ATPase_NBD"/>
</dbReference>
<keyword evidence="12 16" id="KW-0630">Potassium</keyword>
<keyword evidence="13 16" id="KW-0173">Coenzyme A biosynthesis</keyword>
<evidence type="ECO:0000256" key="9">
    <source>
        <dbReference type="ARBA" id="ARBA00022741"/>
    </source>
</evidence>
<evidence type="ECO:0000256" key="4">
    <source>
        <dbReference type="ARBA" id="ARBA00005225"/>
    </source>
</evidence>
<dbReference type="NCBIfam" id="NF009848">
    <property type="entry name" value="PRK13318.1-6"/>
    <property type="match status" value="1"/>
</dbReference>
<evidence type="ECO:0000256" key="12">
    <source>
        <dbReference type="ARBA" id="ARBA00022958"/>
    </source>
</evidence>
<comment type="function">
    <text evidence="16">Catalyzes the phosphorylation of pantothenate (Pan), the first step in CoA biosynthesis.</text>
</comment>
<evidence type="ECO:0000256" key="1">
    <source>
        <dbReference type="ARBA" id="ARBA00001206"/>
    </source>
</evidence>
<name>A0A1M6DZL5_9PROT</name>
<keyword evidence="7 16" id="KW-0963">Cytoplasm</keyword>
<evidence type="ECO:0000256" key="2">
    <source>
        <dbReference type="ARBA" id="ARBA00001958"/>
    </source>
</evidence>
<evidence type="ECO:0000256" key="8">
    <source>
        <dbReference type="ARBA" id="ARBA00022679"/>
    </source>
</evidence>
<dbReference type="AlphaFoldDB" id="A0A1M6DZL5"/>
<dbReference type="NCBIfam" id="NF009844">
    <property type="entry name" value="PRK13318.1-2"/>
    <property type="match status" value="1"/>
</dbReference>
<evidence type="ECO:0000256" key="15">
    <source>
        <dbReference type="ARBA" id="ARBA00040883"/>
    </source>
</evidence>
<evidence type="ECO:0000256" key="3">
    <source>
        <dbReference type="ARBA" id="ARBA00004496"/>
    </source>
</evidence>
<dbReference type="UniPathway" id="UPA00241">
    <property type="reaction ID" value="UER00352"/>
</dbReference>
<dbReference type="Pfam" id="PF03309">
    <property type="entry name" value="Pan_kinase"/>
    <property type="match status" value="1"/>
</dbReference>
<dbReference type="Gene3D" id="3.30.420.40">
    <property type="match status" value="2"/>
</dbReference>
<dbReference type="NCBIfam" id="TIGR00671">
    <property type="entry name" value="baf"/>
    <property type="match status" value="1"/>
</dbReference>
<dbReference type="SUPFAM" id="SSF53067">
    <property type="entry name" value="Actin-like ATPase domain"/>
    <property type="match status" value="2"/>
</dbReference>
<organism evidence="17 18">
    <name type="scientific">Muricoccus roseus</name>
    <dbReference type="NCBI Taxonomy" id="198092"/>
    <lineage>
        <taxon>Bacteria</taxon>
        <taxon>Pseudomonadati</taxon>
        <taxon>Pseudomonadota</taxon>
        <taxon>Alphaproteobacteria</taxon>
        <taxon>Acetobacterales</taxon>
        <taxon>Roseomonadaceae</taxon>
        <taxon>Muricoccus</taxon>
    </lineage>
</organism>
<feature type="active site" description="Proton acceptor" evidence="16">
    <location>
        <position position="110"/>
    </location>
</feature>
<comment type="subunit">
    <text evidence="5 16">Homodimer.</text>
</comment>
<dbReference type="GO" id="GO:0046872">
    <property type="term" value="F:metal ion binding"/>
    <property type="evidence" value="ECO:0007669"/>
    <property type="project" value="UniProtKB-KW"/>
</dbReference>
<protein>
    <recommendedName>
        <fullName evidence="15 16">Type III pantothenate kinase</fullName>
        <ecNumber evidence="6 16">2.7.1.33</ecNumber>
    </recommendedName>
    <alternativeName>
        <fullName evidence="16">PanK-III</fullName>
    </alternativeName>
    <alternativeName>
        <fullName evidence="16">Pantothenic acid kinase</fullName>
    </alternativeName>
</protein>
<dbReference type="GO" id="GO:0004594">
    <property type="term" value="F:pantothenate kinase activity"/>
    <property type="evidence" value="ECO:0007669"/>
    <property type="project" value="UniProtKB-UniRule"/>
</dbReference>
<gene>
    <name evidence="16" type="primary">coaX</name>
    <name evidence="17" type="ORF">SAMN02745194_01044</name>
</gene>
<proteinExistence type="inferred from homology"/>
<dbReference type="PANTHER" id="PTHR34265">
    <property type="entry name" value="TYPE III PANTOTHENATE KINASE"/>
    <property type="match status" value="1"/>
</dbReference>
<keyword evidence="8 16" id="KW-0808">Transferase</keyword>
<dbReference type="RefSeq" id="WP_073132310.1">
    <property type="nucleotide sequence ID" value="NZ_FQZF01000005.1"/>
</dbReference>
<accession>A0A1M6DZL5</accession>
<evidence type="ECO:0000256" key="13">
    <source>
        <dbReference type="ARBA" id="ARBA00022993"/>
    </source>
</evidence>
<dbReference type="InterPro" id="IPR004619">
    <property type="entry name" value="Type_III_PanK"/>
</dbReference>
<dbReference type="CDD" id="cd24015">
    <property type="entry name" value="ASKHA_NBD_PanK-III"/>
    <property type="match status" value="1"/>
</dbReference>
<evidence type="ECO:0000256" key="6">
    <source>
        <dbReference type="ARBA" id="ARBA00012102"/>
    </source>
</evidence>
<evidence type="ECO:0000313" key="18">
    <source>
        <dbReference type="Proteomes" id="UP000184387"/>
    </source>
</evidence>
<dbReference type="EC" id="2.7.1.33" evidence="6 16"/>
<feature type="binding site" evidence="16">
    <location>
        <position position="185"/>
    </location>
    <ligand>
        <name>substrate</name>
    </ligand>
</feature>
<evidence type="ECO:0000256" key="14">
    <source>
        <dbReference type="ARBA" id="ARBA00038036"/>
    </source>
</evidence>
<feature type="binding site" evidence="16">
    <location>
        <begin position="6"/>
        <end position="13"/>
    </location>
    <ligand>
        <name>ATP</name>
        <dbReference type="ChEBI" id="CHEBI:30616"/>
    </ligand>
</feature>
<evidence type="ECO:0000256" key="5">
    <source>
        <dbReference type="ARBA" id="ARBA00011738"/>
    </source>
</evidence>
<dbReference type="HAMAP" id="MF_01274">
    <property type="entry name" value="Pantothen_kinase_3"/>
    <property type="match status" value="1"/>
</dbReference>
<comment type="pathway">
    <text evidence="4 16">Cofactor biosynthesis; coenzyme A biosynthesis; CoA from (R)-pantothenate: step 1/5.</text>
</comment>